<name>A0A9X2C2B0_9BURK</name>
<reference evidence="2" key="1">
    <citation type="submission" date="2021-11" db="EMBL/GenBank/DDBJ databases">
        <title>BS-T2-15 a new species belonging to the Comamonadaceae family isolated from the soil of a French oak forest.</title>
        <authorList>
            <person name="Mieszkin S."/>
            <person name="Alain K."/>
        </authorList>
    </citation>
    <scope>NUCLEOTIDE SEQUENCE</scope>
    <source>
        <strain evidence="2">BS-T2-15</strain>
    </source>
</reference>
<organism evidence="2 3">
    <name type="scientific">Scleromatobacter humisilvae</name>
    <dbReference type="NCBI Taxonomy" id="2897159"/>
    <lineage>
        <taxon>Bacteria</taxon>
        <taxon>Pseudomonadati</taxon>
        <taxon>Pseudomonadota</taxon>
        <taxon>Betaproteobacteria</taxon>
        <taxon>Burkholderiales</taxon>
        <taxon>Sphaerotilaceae</taxon>
        <taxon>Scleromatobacter</taxon>
    </lineage>
</organism>
<sequence length="159" mass="16297">MHCRSTPLQTLALACALLFAGASQAAPKPLSDAEMSAVRGADGSILAGVQTPSSNAQNPFANGLSAAFSSSTGATLLTPSEFSAALAGVGLTPSMLSDYAGQTVSQTVVDAKPVTFSFNISDVLQSTTGLQYNSGPSMGTITLKDFDARGTTIWVWHHN</sequence>
<evidence type="ECO:0000313" key="3">
    <source>
        <dbReference type="Proteomes" id="UP001139353"/>
    </source>
</evidence>
<keyword evidence="1" id="KW-0732">Signal</keyword>
<evidence type="ECO:0000313" key="2">
    <source>
        <dbReference type="EMBL" id="MCK9688516.1"/>
    </source>
</evidence>
<dbReference type="PROSITE" id="PS51257">
    <property type="entry name" value="PROKAR_LIPOPROTEIN"/>
    <property type="match status" value="1"/>
</dbReference>
<keyword evidence="3" id="KW-1185">Reference proteome</keyword>
<protein>
    <submittedName>
        <fullName evidence="2">Uncharacterized protein</fullName>
    </submittedName>
</protein>
<gene>
    <name evidence="2" type="ORF">LPC04_22640</name>
</gene>
<dbReference type="EMBL" id="JAJLJH010000009">
    <property type="protein sequence ID" value="MCK9688516.1"/>
    <property type="molecule type" value="Genomic_DNA"/>
</dbReference>
<comment type="caution">
    <text evidence="2">The sequence shown here is derived from an EMBL/GenBank/DDBJ whole genome shotgun (WGS) entry which is preliminary data.</text>
</comment>
<feature type="signal peptide" evidence="1">
    <location>
        <begin position="1"/>
        <end position="25"/>
    </location>
</feature>
<feature type="chain" id="PRO_5040914417" evidence="1">
    <location>
        <begin position="26"/>
        <end position="159"/>
    </location>
</feature>
<proteinExistence type="predicted"/>
<evidence type="ECO:0000256" key="1">
    <source>
        <dbReference type="SAM" id="SignalP"/>
    </source>
</evidence>
<dbReference type="RefSeq" id="WP_275684565.1">
    <property type="nucleotide sequence ID" value="NZ_JAJLJH010000009.1"/>
</dbReference>
<dbReference type="Proteomes" id="UP001139353">
    <property type="component" value="Unassembled WGS sequence"/>
</dbReference>
<dbReference type="AlphaFoldDB" id="A0A9X2C2B0"/>
<accession>A0A9X2C2B0</accession>